<gene>
    <name evidence="5" type="ORF">SMN809_LOCUS5791</name>
</gene>
<reference evidence="5" key="1">
    <citation type="submission" date="2021-02" db="EMBL/GenBank/DDBJ databases">
        <authorList>
            <person name="Nowell W R."/>
        </authorList>
    </citation>
    <scope>NUCLEOTIDE SEQUENCE</scope>
</reference>
<dbReference type="InterPro" id="IPR003719">
    <property type="entry name" value="Phenazine_PhzF-like"/>
</dbReference>
<dbReference type="PANTHER" id="PTHR13774">
    <property type="entry name" value="PHENAZINE BIOSYNTHESIS PROTEIN"/>
    <property type="match status" value="1"/>
</dbReference>
<evidence type="ECO:0000313" key="5">
    <source>
        <dbReference type="EMBL" id="CAF3884601.1"/>
    </source>
</evidence>
<evidence type="ECO:0000256" key="2">
    <source>
        <dbReference type="ARBA" id="ARBA00022679"/>
    </source>
</evidence>
<dbReference type="AlphaFoldDB" id="A0A8S2L556"/>
<dbReference type="Pfam" id="PF00201">
    <property type="entry name" value="UDPGT"/>
    <property type="match status" value="1"/>
</dbReference>
<comment type="similarity">
    <text evidence="1">Belongs to the PhzF family.</text>
</comment>
<keyword evidence="4" id="KW-1133">Transmembrane helix</keyword>
<dbReference type="PROSITE" id="PS00375">
    <property type="entry name" value="UDPGT"/>
    <property type="match status" value="1"/>
</dbReference>
<evidence type="ECO:0000313" key="6">
    <source>
        <dbReference type="Proteomes" id="UP000676336"/>
    </source>
</evidence>
<accession>A0A8S2L556</accession>
<protein>
    <recommendedName>
        <fullName evidence="7">Glucuronosyltransferase</fullName>
    </recommendedName>
</protein>
<dbReference type="CDD" id="cd03784">
    <property type="entry name" value="GT1_Gtf-like"/>
    <property type="match status" value="1"/>
</dbReference>
<dbReference type="SUPFAM" id="SSF54506">
    <property type="entry name" value="Diaminopimelate epimerase-like"/>
    <property type="match status" value="1"/>
</dbReference>
<keyword evidence="4" id="KW-0472">Membrane</keyword>
<evidence type="ECO:0000256" key="1">
    <source>
        <dbReference type="ARBA" id="ARBA00008270"/>
    </source>
</evidence>
<feature type="transmembrane region" description="Helical" evidence="4">
    <location>
        <begin position="627"/>
        <end position="647"/>
    </location>
</feature>
<sequence length="660" mass="74696">MEIKIYHVDAFTDRLFAGNPAAICPLEQWLSDSLMQQIAAENNLAETAFFVPNSTGDGYEIRWFTPELEIDLCGHATLATAHIIFTEISPMLEKIHFQTKQAGELTVTRQKEAGLYTLDFPARPAVKTDLPDGLLSALCSDITPKGIYKSRDYMLVYEKEVDVKQISPDFMALDKIADVFGVIVTAPGDEVDFVSRYFSPGASIPEDPVTGSTHCTLIPYWAEQLGKNELQADQISTRKGKLWCFNKDDRVLISGVHALSNDTNIPCVIQTAGVKLDQFNINLPDRNSFLSSKQISQLKYRIYNVAYHLRLIVSIGIKLLPLVSTIFRSPPKIPGPFYNTLTLKKNFFTTTECLHLHSIPPTLFPLSGSSPYSIYLGPFIDESSVHHATNDLVEWVQSKPKHSIIYVAFGSSAQIRSNKMKSLIDGVMEFLLHTPTASVLFAFRKDNYNNYQKIRGEMKNDEYQRILSDEQRCRVESSFVPQKWILQQNSVSLFISHCGMGSVGEGLYFQKPILCLPICTDQFLNAMAIDHTGVGASLFIPPTLWQSLLRPDGFHHYTFLASEVTSKLFTMWENTTYVKEVQMMSLKMKHAGGVKRGVEEIEFFVNVHGDLHRYMPFSNTLAFYQRYMLDLILVCIVLPIVIIFYLAQKFCRSNMKNKID</sequence>
<evidence type="ECO:0008006" key="7">
    <source>
        <dbReference type="Google" id="ProtNLM"/>
    </source>
</evidence>
<name>A0A8S2L556_9BILA</name>
<dbReference type="InterPro" id="IPR002213">
    <property type="entry name" value="UDP_glucos_trans"/>
</dbReference>
<keyword evidence="2" id="KW-0808">Transferase</keyword>
<dbReference type="GO" id="GO:0008194">
    <property type="term" value="F:UDP-glycosyltransferase activity"/>
    <property type="evidence" value="ECO:0007669"/>
    <property type="project" value="InterPro"/>
</dbReference>
<proteinExistence type="inferred from homology"/>
<dbReference type="Pfam" id="PF02567">
    <property type="entry name" value="PhzC-PhzF"/>
    <property type="match status" value="1"/>
</dbReference>
<dbReference type="GO" id="GO:0005737">
    <property type="term" value="C:cytoplasm"/>
    <property type="evidence" value="ECO:0007669"/>
    <property type="project" value="TreeGrafter"/>
</dbReference>
<dbReference type="PANTHER" id="PTHR13774:SF17">
    <property type="entry name" value="PHENAZINE BIOSYNTHESIS-LIKE DOMAIN-CONTAINING PROTEIN"/>
    <property type="match status" value="1"/>
</dbReference>
<dbReference type="Gene3D" id="3.10.310.10">
    <property type="entry name" value="Diaminopimelate Epimerase, Chain A, domain 1"/>
    <property type="match status" value="2"/>
</dbReference>
<dbReference type="Proteomes" id="UP000676336">
    <property type="component" value="Unassembled WGS sequence"/>
</dbReference>
<organism evidence="5 6">
    <name type="scientific">Rotaria magnacalcarata</name>
    <dbReference type="NCBI Taxonomy" id="392030"/>
    <lineage>
        <taxon>Eukaryota</taxon>
        <taxon>Metazoa</taxon>
        <taxon>Spiralia</taxon>
        <taxon>Gnathifera</taxon>
        <taxon>Rotifera</taxon>
        <taxon>Eurotatoria</taxon>
        <taxon>Bdelloidea</taxon>
        <taxon>Philodinida</taxon>
        <taxon>Philodinidae</taxon>
        <taxon>Rotaria</taxon>
    </lineage>
</organism>
<evidence type="ECO:0000256" key="4">
    <source>
        <dbReference type="SAM" id="Phobius"/>
    </source>
</evidence>
<dbReference type="NCBIfam" id="TIGR00654">
    <property type="entry name" value="PhzF_family"/>
    <property type="match status" value="1"/>
</dbReference>
<dbReference type="Gene3D" id="3.40.50.2000">
    <property type="entry name" value="Glycogen Phosphorylase B"/>
    <property type="match status" value="1"/>
</dbReference>
<evidence type="ECO:0000256" key="3">
    <source>
        <dbReference type="ARBA" id="ARBA00023235"/>
    </source>
</evidence>
<dbReference type="EMBL" id="CAJOBI010001501">
    <property type="protein sequence ID" value="CAF3884601.1"/>
    <property type="molecule type" value="Genomic_DNA"/>
</dbReference>
<keyword evidence="3" id="KW-0413">Isomerase</keyword>
<dbReference type="SUPFAM" id="SSF53756">
    <property type="entry name" value="UDP-Glycosyltransferase/glycogen phosphorylase"/>
    <property type="match status" value="1"/>
</dbReference>
<comment type="caution">
    <text evidence="5">The sequence shown here is derived from an EMBL/GenBank/DDBJ whole genome shotgun (WGS) entry which is preliminary data.</text>
</comment>
<dbReference type="GO" id="GO:0016853">
    <property type="term" value="F:isomerase activity"/>
    <property type="evidence" value="ECO:0007669"/>
    <property type="project" value="UniProtKB-KW"/>
</dbReference>
<dbReference type="InterPro" id="IPR035595">
    <property type="entry name" value="UDP_glycos_trans_CS"/>
</dbReference>
<keyword evidence="4" id="KW-0812">Transmembrane</keyword>